<dbReference type="Proteomes" id="UP000785679">
    <property type="component" value="Unassembled WGS sequence"/>
</dbReference>
<proteinExistence type="predicted"/>
<keyword evidence="2" id="KW-1185">Reference proteome</keyword>
<name>A0A8J8NCF6_HALGN</name>
<dbReference type="EMBL" id="RRYP01022780">
    <property type="protein sequence ID" value="TNV72342.1"/>
    <property type="molecule type" value="Genomic_DNA"/>
</dbReference>
<evidence type="ECO:0000313" key="2">
    <source>
        <dbReference type="Proteomes" id="UP000785679"/>
    </source>
</evidence>
<organism evidence="1 2">
    <name type="scientific">Halteria grandinella</name>
    <dbReference type="NCBI Taxonomy" id="5974"/>
    <lineage>
        <taxon>Eukaryota</taxon>
        <taxon>Sar</taxon>
        <taxon>Alveolata</taxon>
        <taxon>Ciliophora</taxon>
        <taxon>Intramacronucleata</taxon>
        <taxon>Spirotrichea</taxon>
        <taxon>Stichotrichia</taxon>
        <taxon>Sporadotrichida</taxon>
        <taxon>Halteriidae</taxon>
        <taxon>Halteria</taxon>
    </lineage>
</organism>
<dbReference type="AlphaFoldDB" id="A0A8J8NCF6"/>
<evidence type="ECO:0000313" key="1">
    <source>
        <dbReference type="EMBL" id="TNV72342.1"/>
    </source>
</evidence>
<protein>
    <submittedName>
        <fullName evidence="1">Uncharacterized protein</fullName>
    </submittedName>
</protein>
<reference evidence="1" key="1">
    <citation type="submission" date="2019-06" db="EMBL/GenBank/DDBJ databases">
        <authorList>
            <person name="Zheng W."/>
        </authorList>
    </citation>
    <scope>NUCLEOTIDE SEQUENCE</scope>
    <source>
        <strain evidence="1">QDHG01</strain>
    </source>
</reference>
<accession>A0A8J8NCF6</accession>
<comment type="caution">
    <text evidence="1">The sequence shown here is derived from an EMBL/GenBank/DDBJ whole genome shotgun (WGS) entry which is preliminary data.</text>
</comment>
<sequence>MWPESPIINKARLRFYQVMLKYNCQLSLFLSQNLSQLLNLVLKFLNPTNSKSFLIKWTTVGLIVQIPRSSSHPQICPLYVQTTSLY</sequence>
<gene>
    <name evidence="1" type="ORF">FGO68_gene7827</name>
</gene>